<organism evidence="10 11">
    <name type="scientific">Lagenidium giganteum</name>
    <dbReference type="NCBI Taxonomy" id="4803"/>
    <lineage>
        <taxon>Eukaryota</taxon>
        <taxon>Sar</taxon>
        <taxon>Stramenopiles</taxon>
        <taxon>Oomycota</taxon>
        <taxon>Peronosporomycetes</taxon>
        <taxon>Pythiales</taxon>
        <taxon>Pythiaceae</taxon>
    </lineage>
</organism>
<evidence type="ECO:0000256" key="2">
    <source>
        <dbReference type="ARBA" id="ARBA00022679"/>
    </source>
</evidence>
<dbReference type="PANTHER" id="PTHR33064:SF37">
    <property type="entry name" value="RIBONUCLEASE H"/>
    <property type="match status" value="1"/>
</dbReference>
<reference evidence="10" key="1">
    <citation type="submission" date="2022-11" db="EMBL/GenBank/DDBJ databases">
        <authorList>
            <person name="Morgan W.R."/>
            <person name="Tartar A."/>
        </authorList>
    </citation>
    <scope>NUCLEOTIDE SEQUENCE</scope>
    <source>
        <strain evidence="10">ARSEF 373</strain>
    </source>
</reference>
<evidence type="ECO:0000256" key="6">
    <source>
        <dbReference type="ARBA" id="ARBA00022759"/>
    </source>
</evidence>
<evidence type="ECO:0000313" key="11">
    <source>
        <dbReference type="Proteomes" id="UP001146120"/>
    </source>
</evidence>
<dbReference type="InterPro" id="IPR051320">
    <property type="entry name" value="Viral_Replic_Matur_Polypro"/>
</dbReference>
<evidence type="ECO:0000256" key="4">
    <source>
        <dbReference type="ARBA" id="ARBA00022722"/>
    </source>
</evidence>
<dbReference type="Proteomes" id="UP001146120">
    <property type="component" value="Unassembled WGS sequence"/>
</dbReference>
<dbReference type="InterPro" id="IPR043502">
    <property type="entry name" value="DNA/RNA_pol_sf"/>
</dbReference>
<comment type="caution">
    <text evidence="10">The sequence shown here is derived from an EMBL/GenBank/DDBJ whole genome shotgun (WGS) entry which is preliminary data.</text>
</comment>
<evidence type="ECO:0000256" key="3">
    <source>
        <dbReference type="ARBA" id="ARBA00022695"/>
    </source>
</evidence>
<protein>
    <recommendedName>
        <fullName evidence="9">Reverse transcriptase RNase H-like domain-containing protein</fullName>
    </recommendedName>
</protein>
<sequence length="169" mass="19115">MLRHMELWAFGAAVCQEHDGLLHPVRFVSKVFKDADTRYTAAEQEALALLKTLHTARHYLYGQSVTVHTKYLLMKWLFTSKSLTGRAVQWAAMRTMTIIRSDQTLIGLVAVLAASLVPREKFDEVLESITPMRSVPSTTVVRPLPRLQRTSSGFLVSFDGGVRKKEPRM</sequence>
<feature type="domain" description="Reverse transcriptase RNase H-like" evidence="9">
    <location>
        <begin position="8"/>
        <end position="92"/>
    </location>
</feature>
<accession>A0AAV2Z0M3</accession>
<keyword evidence="2" id="KW-0808">Transferase</keyword>
<keyword evidence="11" id="KW-1185">Reference proteome</keyword>
<keyword evidence="6" id="KW-0255">Endonuclease</keyword>
<evidence type="ECO:0000259" key="9">
    <source>
        <dbReference type="Pfam" id="PF17917"/>
    </source>
</evidence>
<keyword evidence="5" id="KW-0064">Aspartyl protease</keyword>
<evidence type="ECO:0000256" key="1">
    <source>
        <dbReference type="ARBA" id="ARBA00022670"/>
    </source>
</evidence>
<dbReference type="SUPFAM" id="SSF56672">
    <property type="entry name" value="DNA/RNA polymerases"/>
    <property type="match status" value="1"/>
</dbReference>
<dbReference type="InterPro" id="IPR041373">
    <property type="entry name" value="RT_RNaseH"/>
</dbReference>
<reference evidence="10" key="2">
    <citation type="journal article" date="2023" name="Microbiol Resour">
        <title>Decontamination and Annotation of the Draft Genome Sequence of the Oomycete Lagenidium giganteum ARSEF 373.</title>
        <authorList>
            <person name="Morgan W.R."/>
            <person name="Tartar A."/>
        </authorList>
    </citation>
    <scope>NUCLEOTIDE SEQUENCE</scope>
    <source>
        <strain evidence="10">ARSEF 373</strain>
    </source>
</reference>
<dbReference type="PANTHER" id="PTHR33064">
    <property type="entry name" value="POL PROTEIN"/>
    <property type="match status" value="1"/>
</dbReference>
<dbReference type="Pfam" id="PF17917">
    <property type="entry name" value="RT_RNaseH"/>
    <property type="match status" value="1"/>
</dbReference>
<evidence type="ECO:0000256" key="8">
    <source>
        <dbReference type="ARBA" id="ARBA00022918"/>
    </source>
</evidence>
<dbReference type="GO" id="GO:0004519">
    <property type="term" value="F:endonuclease activity"/>
    <property type="evidence" value="ECO:0007669"/>
    <property type="project" value="UniProtKB-KW"/>
</dbReference>
<dbReference type="GO" id="GO:0004190">
    <property type="term" value="F:aspartic-type endopeptidase activity"/>
    <property type="evidence" value="ECO:0007669"/>
    <property type="project" value="UniProtKB-KW"/>
</dbReference>
<dbReference type="AlphaFoldDB" id="A0AAV2Z0M3"/>
<gene>
    <name evidence="10" type="ORF">N0F65_006098</name>
</gene>
<dbReference type="EMBL" id="DAKRPA010000056">
    <property type="protein sequence ID" value="DBA00898.1"/>
    <property type="molecule type" value="Genomic_DNA"/>
</dbReference>
<keyword evidence="8" id="KW-0695">RNA-directed DNA polymerase</keyword>
<keyword evidence="1" id="KW-0645">Protease</keyword>
<name>A0AAV2Z0M3_9STRA</name>
<dbReference type="GO" id="GO:0006508">
    <property type="term" value="P:proteolysis"/>
    <property type="evidence" value="ECO:0007669"/>
    <property type="project" value="UniProtKB-KW"/>
</dbReference>
<evidence type="ECO:0000313" key="10">
    <source>
        <dbReference type="EMBL" id="DBA00898.1"/>
    </source>
</evidence>
<evidence type="ECO:0000256" key="7">
    <source>
        <dbReference type="ARBA" id="ARBA00022801"/>
    </source>
</evidence>
<keyword evidence="7" id="KW-0378">Hydrolase</keyword>
<keyword evidence="3" id="KW-0548">Nucleotidyltransferase</keyword>
<evidence type="ECO:0000256" key="5">
    <source>
        <dbReference type="ARBA" id="ARBA00022750"/>
    </source>
</evidence>
<dbReference type="GO" id="GO:0003964">
    <property type="term" value="F:RNA-directed DNA polymerase activity"/>
    <property type="evidence" value="ECO:0007669"/>
    <property type="project" value="UniProtKB-KW"/>
</dbReference>
<keyword evidence="4" id="KW-0540">Nuclease</keyword>
<proteinExistence type="predicted"/>